<dbReference type="EMBL" id="VXIV02000394">
    <property type="protein sequence ID" value="KAF6038584.1"/>
    <property type="molecule type" value="Genomic_DNA"/>
</dbReference>
<organism evidence="1 2">
    <name type="scientific">Bugula neritina</name>
    <name type="common">Brown bryozoan</name>
    <name type="synonym">Sertularia neritina</name>
    <dbReference type="NCBI Taxonomy" id="10212"/>
    <lineage>
        <taxon>Eukaryota</taxon>
        <taxon>Metazoa</taxon>
        <taxon>Spiralia</taxon>
        <taxon>Lophotrochozoa</taxon>
        <taxon>Bryozoa</taxon>
        <taxon>Gymnolaemata</taxon>
        <taxon>Cheilostomatida</taxon>
        <taxon>Flustrina</taxon>
        <taxon>Buguloidea</taxon>
        <taxon>Bugulidae</taxon>
        <taxon>Bugula</taxon>
    </lineage>
</organism>
<proteinExistence type="predicted"/>
<evidence type="ECO:0000313" key="1">
    <source>
        <dbReference type="EMBL" id="KAF6038584.1"/>
    </source>
</evidence>
<reference evidence="1" key="1">
    <citation type="submission" date="2020-06" db="EMBL/GenBank/DDBJ databases">
        <title>Draft genome of Bugula neritina, a colonial animal packing powerful symbionts and potential medicines.</title>
        <authorList>
            <person name="Rayko M."/>
        </authorList>
    </citation>
    <scope>NUCLEOTIDE SEQUENCE [LARGE SCALE GENOMIC DNA]</scope>
    <source>
        <strain evidence="1">Kwan_BN1</strain>
    </source>
</reference>
<evidence type="ECO:0000313" key="2">
    <source>
        <dbReference type="Proteomes" id="UP000593567"/>
    </source>
</evidence>
<gene>
    <name evidence="1" type="ORF">EB796_003115</name>
</gene>
<dbReference type="Proteomes" id="UP000593567">
    <property type="component" value="Unassembled WGS sequence"/>
</dbReference>
<protein>
    <submittedName>
        <fullName evidence="1">Uncharacterized protein</fullName>
    </submittedName>
</protein>
<name>A0A7J7KKV7_BUGNE</name>
<accession>A0A7J7KKV7</accession>
<comment type="caution">
    <text evidence="1">The sequence shown here is derived from an EMBL/GenBank/DDBJ whole genome shotgun (WGS) entry which is preliminary data.</text>
</comment>
<dbReference type="AlphaFoldDB" id="A0A7J7KKV7"/>
<sequence length="76" mass="8306">MTCCSVMSRGTTSGCLKMERLQYWTQTLCLPGQCLEMCLRKIPAAPTVTARSGIATVHVTRSPGNVPRLLPILISR</sequence>
<keyword evidence="2" id="KW-1185">Reference proteome</keyword>